<dbReference type="PROSITE" id="PS51352">
    <property type="entry name" value="THIOREDOXIN_2"/>
    <property type="match status" value="1"/>
</dbReference>
<dbReference type="OrthoDB" id="10264505at2759"/>
<dbReference type="InterPro" id="IPR036249">
    <property type="entry name" value="Thioredoxin-like_sf"/>
</dbReference>
<name>A0A9W7DJ23_AMBMO</name>
<evidence type="ECO:0000313" key="4">
    <source>
        <dbReference type="Proteomes" id="UP001165063"/>
    </source>
</evidence>
<dbReference type="Pfam" id="PF00085">
    <property type="entry name" value="Thioredoxin"/>
    <property type="match status" value="1"/>
</dbReference>
<feature type="chain" id="PRO_5040949718" evidence="1">
    <location>
        <begin position="20"/>
        <end position="298"/>
    </location>
</feature>
<dbReference type="GO" id="GO:0015035">
    <property type="term" value="F:protein-disulfide reductase activity"/>
    <property type="evidence" value="ECO:0007669"/>
    <property type="project" value="TreeGrafter"/>
</dbReference>
<protein>
    <submittedName>
        <fullName evidence="3">Unnamed protein product</fullName>
    </submittedName>
</protein>
<gene>
    <name evidence="3" type="ORF">Amon01_000782500</name>
</gene>
<reference evidence="3" key="1">
    <citation type="submission" date="2023-04" db="EMBL/GenBank/DDBJ databases">
        <title>Ambrosiozyma monospora NBRC 1965.</title>
        <authorList>
            <person name="Ichikawa N."/>
            <person name="Sato H."/>
            <person name="Tonouchi N."/>
        </authorList>
    </citation>
    <scope>NUCLEOTIDE SEQUENCE</scope>
    <source>
        <strain evidence="3">NBRC 1965</strain>
    </source>
</reference>
<dbReference type="GO" id="GO:0005788">
    <property type="term" value="C:endoplasmic reticulum lumen"/>
    <property type="evidence" value="ECO:0007669"/>
    <property type="project" value="TreeGrafter"/>
</dbReference>
<proteinExistence type="predicted"/>
<keyword evidence="1" id="KW-0732">Signal</keyword>
<dbReference type="InterPro" id="IPR013766">
    <property type="entry name" value="Thioredoxin_domain"/>
</dbReference>
<dbReference type="Proteomes" id="UP001165063">
    <property type="component" value="Unassembled WGS sequence"/>
</dbReference>
<organism evidence="3 4">
    <name type="scientific">Ambrosiozyma monospora</name>
    <name type="common">Yeast</name>
    <name type="synonym">Endomycopsis monosporus</name>
    <dbReference type="NCBI Taxonomy" id="43982"/>
    <lineage>
        <taxon>Eukaryota</taxon>
        <taxon>Fungi</taxon>
        <taxon>Dikarya</taxon>
        <taxon>Ascomycota</taxon>
        <taxon>Saccharomycotina</taxon>
        <taxon>Pichiomycetes</taxon>
        <taxon>Pichiales</taxon>
        <taxon>Pichiaceae</taxon>
        <taxon>Ambrosiozyma</taxon>
    </lineage>
</organism>
<dbReference type="PANTHER" id="PTHR45815:SF3">
    <property type="entry name" value="PROTEIN DISULFIDE-ISOMERASE A6"/>
    <property type="match status" value="1"/>
</dbReference>
<dbReference type="Gene3D" id="3.40.30.10">
    <property type="entry name" value="Glutaredoxin"/>
    <property type="match status" value="2"/>
</dbReference>
<evidence type="ECO:0000313" key="3">
    <source>
        <dbReference type="EMBL" id="GMG55753.1"/>
    </source>
</evidence>
<dbReference type="GO" id="GO:0034976">
    <property type="term" value="P:response to endoplasmic reticulum stress"/>
    <property type="evidence" value="ECO:0007669"/>
    <property type="project" value="TreeGrafter"/>
</dbReference>
<evidence type="ECO:0000259" key="2">
    <source>
        <dbReference type="PROSITE" id="PS51352"/>
    </source>
</evidence>
<accession>A0A9W7DJ23</accession>
<dbReference type="AlphaFoldDB" id="A0A9W7DJ23"/>
<dbReference type="PANTHER" id="PTHR45815">
    <property type="entry name" value="PROTEIN DISULFIDE-ISOMERASE A6"/>
    <property type="match status" value="1"/>
</dbReference>
<feature type="signal peptide" evidence="1">
    <location>
        <begin position="1"/>
        <end position="19"/>
    </location>
</feature>
<comment type="caution">
    <text evidence="3">The sequence shown here is derived from an EMBL/GenBank/DDBJ whole genome shotgun (WGS) entry which is preliminary data.</text>
</comment>
<evidence type="ECO:0000256" key="1">
    <source>
        <dbReference type="SAM" id="SignalP"/>
    </source>
</evidence>
<feature type="domain" description="Thioredoxin" evidence="2">
    <location>
        <begin position="8"/>
        <end position="147"/>
    </location>
</feature>
<sequence>MKLNSLLISLVSIASLVTAGFYDNTKSIYEVNPSNFDDVVLKTNHTTVVEFYAPWCKYCILMKGHYKRAARVASDYATFAAVNCDKDENKPLCAKYHIEGFPTVISFRPPKVNLDDYDEKKMKHAAEVYRGKREAKPLVEFLQGRIKNYVKRLNSLKLEKFLRVQDGQRDRVLLLTNKNSLSPVFKGLAIDYLGVYDFAYFHVNDDNRVLVSSKINVLDDNFDLPRIVLVTKDAIVLFHGDVKSKSSISEFLSGYKQPVEGEFSVKGKALKAINSGRAKNFRDYFKKQKKQQLVKDEL</sequence>
<dbReference type="EMBL" id="BSXU01006127">
    <property type="protein sequence ID" value="GMG55753.1"/>
    <property type="molecule type" value="Genomic_DNA"/>
</dbReference>
<keyword evidence="4" id="KW-1185">Reference proteome</keyword>
<dbReference type="SUPFAM" id="SSF52833">
    <property type="entry name" value="Thioredoxin-like"/>
    <property type="match status" value="1"/>
</dbReference>